<keyword evidence="2" id="KW-1133">Transmembrane helix</keyword>
<feature type="transmembrane region" description="Helical" evidence="2">
    <location>
        <begin position="61"/>
        <end position="85"/>
    </location>
</feature>
<proteinExistence type="predicted"/>
<dbReference type="OrthoDB" id="4334012at2"/>
<feature type="region of interest" description="Disordered" evidence="1">
    <location>
        <begin position="103"/>
        <end position="123"/>
    </location>
</feature>
<organism evidence="3 4">
    <name type="scientific">Streptomyces cinnamoneus</name>
    <name type="common">Streptoverticillium cinnamoneum</name>
    <dbReference type="NCBI Taxonomy" id="53446"/>
    <lineage>
        <taxon>Bacteria</taxon>
        <taxon>Bacillati</taxon>
        <taxon>Actinomycetota</taxon>
        <taxon>Actinomycetes</taxon>
        <taxon>Kitasatosporales</taxon>
        <taxon>Streptomycetaceae</taxon>
        <taxon>Streptomyces</taxon>
        <taxon>Streptomyces cinnamoneus group</taxon>
    </lineage>
</organism>
<reference evidence="3 4" key="1">
    <citation type="journal article" date="2017" name="Biochemistry">
        <title>Identification of the Biosynthetic Pathway for the Antibiotic Bicyclomycin.</title>
        <authorList>
            <person name="Patteson J."/>
            <person name="Cai W."/>
            <person name="Johnson R.A."/>
            <person name="Santa Maria K."/>
            <person name="Li B."/>
        </authorList>
    </citation>
    <scope>NUCLEOTIDE SEQUENCE [LARGE SCALE GENOMIC DNA]</scope>
    <source>
        <strain evidence="3 4">ATCC 21532</strain>
    </source>
</reference>
<accession>A0A2G1XPM6</accession>
<evidence type="ECO:0000313" key="3">
    <source>
        <dbReference type="EMBL" id="PHQ53141.1"/>
    </source>
</evidence>
<evidence type="ECO:0000256" key="1">
    <source>
        <dbReference type="SAM" id="MobiDB-lite"/>
    </source>
</evidence>
<protein>
    <submittedName>
        <fullName evidence="3">Uncharacterized protein</fullName>
    </submittedName>
</protein>
<keyword evidence="4" id="KW-1185">Reference proteome</keyword>
<gene>
    <name evidence="3" type="ORF">BLA24_01990</name>
</gene>
<evidence type="ECO:0000256" key="2">
    <source>
        <dbReference type="SAM" id="Phobius"/>
    </source>
</evidence>
<dbReference type="AlphaFoldDB" id="A0A2G1XPM6"/>
<sequence length="123" mass="13670">MDLDRDNPSCARRPLWVEEPARRPRMPDPVRDAAVRAGLIVSVTLVVTVVTLLFALSGSWFAFPAVFCAVACTVAATWGVLDVWVTRQVWRQRHGVVSVPSSTARRVHRAQRPGFGPLPRQRA</sequence>
<dbReference type="Proteomes" id="UP000222531">
    <property type="component" value="Unassembled WGS sequence"/>
</dbReference>
<feature type="transmembrane region" description="Helical" evidence="2">
    <location>
        <begin position="33"/>
        <end position="55"/>
    </location>
</feature>
<evidence type="ECO:0000313" key="4">
    <source>
        <dbReference type="Proteomes" id="UP000222531"/>
    </source>
</evidence>
<keyword evidence="2" id="KW-0472">Membrane</keyword>
<comment type="caution">
    <text evidence="3">The sequence shown here is derived from an EMBL/GenBank/DDBJ whole genome shotgun (WGS) entry which is preliminary data.</text>
</comment>
<keyword evidence="2" id="KW-0812">Transmembrane</keyword>
<dbReference type="EMBL" id="NHZO01000037">
    <property type="protein sequence ID" value="PHQ53141.1"/>
    <property type="molecule type" value="Genomic_DNA"/>
</dbReference>
<name>A0A2G1XPM6_STRCJ</name>